<sequence length="82" mass="9629">SSILQYQFDLLISRDLEVLHLIRICMSHMVDVHYGTKRIHMSEAFLADKLPKEGLTDFVESLADRFEYMKWFGMITGYELKG</sequence>
<gene>
    <name evidence="1" type="ORF">A2U01_0017405</name>
</gene>
<feature type="non-terminal residue" evidence="1">
    <location>
        <position position="1"/>
    </location>
</feature>
<comment type="caution">
    <text evidence="1">The sequence shown here is derived from an EMBL/GenBank/DDBJ whole genome shotgun (WGS) entry which is preliminary data.</text>
</comment>
<evidence type="ECO:0000313" key="1">
    <source>
        <dbReference type="EMBL" id="MCH96419.1"/>
    </source>
</evidence>
<evidence type="ECO:0000313" key="2">
    <source>
        <dbReference type="Proteomes" id="UP000265520"/>
    </source>
</evidence>
<dbReference type="AlphaFoldDB" id="A0A392NB01"/>
<organism evidence="1 2">
    <name type="scientific">Trifolium medium</name>
    <dbReference type="NCBI Taxonomy" id="97028"/>
    <lineage>
        <taxon>Eukaryota</taxon>
        <taxon>Viridiplantae</taxon>
        <taxon>Streptophyta</taxon>
        <taxon>Embryophyta</taxon>
        <taxon>Tracheophyta</taxon>
        <taxon>Spermatophyta</taxon>
        <taxon>Magnoliopsida</taxon>
        <taxon>eudicotyledons</taxon>
        <taxon>Gunneridae</taxon>
        <taxon>Pentapetalae</taxon>
        <taxon>rosids</taxon>
        <taxon>fabids</taxon>
        <taxon>Fabales</taxon>
        <taxon>Fabaceae</taxon>
        <taxon>Papilionoideae</taxon>
        <taxon>50 kb inversion clade</taxon>
        <taxon>NPAAA clade</taxon>
        <taxon>Hologalegina</taxon>
        <taxon>IRL clade</taxon>
        <taxon>Trifolieae</taxon>
        <taxon>Trifolium</taxon>
    </lineage>
</organism>
<name>A0A392NB01_9FABA</name>
<keyword evidence="2" id="KW-1185">Reference proteome</keyword>
<reference evidence="1 2" key="1">
    <citation type="journal article" date="2018" name="Front. Plant Sci.">
        <title>Red Clover (Trifolium pratense) and Zigzag Clover (T. medium) - A Picture of Genomic Similarities and Differences.</title>
        <authorList>
            <person name="Dluhosova J."/>
            <person name="Istvanek J."/>
            <person name="Nedelnik J."/>
            <person name="Repkova J."/>
        </authorList>
    </citation>
    <scope>NUCLEOTIDE SEQUENCE [LARGE SCALE GENOMIC DNA]</scope>
    <source>
        <strain evidence="2">cv. 10/8</strain>
        <tissue evidence="1">Leaf</tissue>
    </source>
</reference>
<accession>A0A392NB01</accession>
<dbReference type="EMBL" id="LXQA010032273">
    <property type="protein sequence ID" value="MCH96419.1"/>
    <property type="molecule type" value="Genomic_DNA"/>
</dbReference>
<protein>
    <submittedName>
        <fullName evidence="1">Uncharacterized protein</fullName>
    </submittedName>
</protein>
<proteinExistence type="predicted"/>
<dbReference type="Proteomes" id="UP000265520">
    <property type="component" value="Unassembled WGS sequence"/>
</dbReference>